<dbReference type="EMBL" id="BMSA01000022">
    <property type="protein sequence ID" value="GGT76586.1"/>
    <property type="molecule type" value="Genomic_DNA"/>
</dbReference>
<dbReference type="RefSeq" id="WP_189715441.1">
    <property type="nucleotide sequence ID" value="NZ_BMSA01000022.1"/>
</dbReference>
<name>A0A918HLA0_9ACTN</name>
<evidence type="ECO:0000313" key="3">
    <source>
        <dbReference type="Proteomes" id="UP000646776"/>
    </source>
</evidence>
<sequence length="597" mass="64953">MSALPLYDHALRLMHASPDGLPPRRGFTLSRTPDAGPPPPALSREDAAAAVRSALDPLPSDPATLHRRFAELGVRDRHRTLVRRVVAELPLPDERRDAARSLARRLARTGTAVPPVIAALALLARVGDAEDVPCLTALSALREVRGPAVQALEAIDPRRAAVLMLGHDDRPELRPLVGALWRDDHADVLAQLEALPMAAEFIGGATARRIAQATRLLDLLHRHPTRTALLGRAGRLLVRMVSSQDGSTEFLARRDVPALYETVVARAGLLPPALDHHATLLSLALDLSSGTAVLLDWPDGRRAALLESLGHLLAEPRWAAAADTGTDEPEGRVRARWIRRTGRRPFLPPAAPGRLRIEVVAGDPVDREPMETRVLVDGRPLVPAVFPHGPAHRPEFLLENGSLRAGPEPHDVQLAEAACTEGCCGALTVTIRRDGDQVVWENWRRPPLPGWGRSTPSLPAERFDAAAYDAEVARAEADRSWSWPALELARLIREGLTARPEPLRRWDMTRGWISTAPQDPDTVEVHLWYTPGLGSGAPDGHPLVLRWSVPDDGTSPGSQAGAALRRLAEEDPRGYTQVSAGTRERAEELGFTWPYGS</sequence>
<feature type="region of interest" description="Disordered" evidence="1">
    <location>
        <begin position="17"/>
        <end position="45"/>
    </location>
</feature>
<accession>A0A918HLA0</accession>
<evidence type="ECO:0000256" key="1">
    <source>
        <dbReference type="SAM" id="MobiDB-lite"/>
    </source>
</evidence>
<proteinExistence type="predicted"/>
<comment type="caution">
    <text evidence="2">The sequence shown here is derived from an EMBL/GenBank/DDBJ whole genome shotgun (WGS) entry which is preliminary data.</text>
</comment>
<evidence type="ECO:0000313" key="2">
    <source>
        <dbReference type="EMBL" id="GGT76586.1"/>
    </source>
</evidence>
<keyword evidence="3" id="KW-1185">Reference proteome</keyword>
<reference evidence="2" key="1">
    <citation type="journal article" date="2014" name="Int. J. Syst. Evol. Microbiol.">
        <title>Complete genome sequence of Corynebacterium casei LMG S-19264T (=DSM 44701T), isolated from a smear-ripened cheese.</title>
        <authorList>
            <consortium name="US DOE Joint Genome Institute (JGI-PGF)"/>
            <person name="Walter F."/>
            <person name="Albersmeier A."/>
            <person name="Kalinowski J."/>
            <person name="Ruckert C."/>
        </authorList>
    </citation>
    <scope>NUCLEOTIDE SEQUENCE</scope>
    <source>
        <strain evidence="2">JCM 4125</strain>
    </source>
</reference>
<gene>
    <name evidence="2" type="ORF">GCM10010226_63450</name>
</gene>
<organism evidence="2 3">
    <name type="scientific">Streptomyces phaeofaciens</name>
    <dbReference type="NCBI Taxonomy" id="68254"/>
    <lineage>
        <taxon>Bacteria</taxon>
        <taxon>Bacillati</taxon>
        <taxon>Actinomycetota</taxon>
        <taxon>Actinomycetes</taxon>
        <taxon>Kitasatosporales</taxon>
        <taxon>Streptomycetaceae</taxon>
        <taxon>Streptomyces</taxon>
    </lineage>
</organism>
<dbReference type="Proteomes" id="UP000646776">
    <property type="component" value="Unassembled WGS sequence"/>
</dbReference>
<reference evidence="2" key="2">
    <citation type="submission" date="2020-09" db="EMBL/GenBank/DDBJ databases">
        <authorList>
            <person name="Sun Q."/>
            <person name="Ohkuma M."/>
        </authorList>
    </citation>
    <scope>NUCLEOTIDE SEQUENCE</scope>
    <source>
        <strain evidence="2">JCM 4125</strain>
    </source>
</reference>
<dbReference type="AlphaFoldDB" id="A0A918HLA0"/>
<protein>
    <submittedName>
        <fullName evidence="2">Uncharacterized protein</fullName>
    </submittedName>
</protein>